<dbReference type="GO" id="GO:0000407">
    <property type="term" value="C:phagophore assembly site"/>
    <property type="evidence" value="ECO:0007669"/>
    <property type="project" value="TreeGrafter"/>
</dbReference>
<organism evidence="1 2">
    <name type="scientific">Olpidium bornovanus</name>
    <dbReference type="NCBI Taxonomy" id="278681"/>
    <lineage>
        <taxon>Eukaryota</taxon>
        <taxon>Fungi</taxon>
        <taxon>Fungi incertae sedis</taxon>
        <taxon>Olpidiomycota</taxon>
        <taxon>Olpidiomycotina</taxon>
        <taxon>Olpidiomycetes</taxon>
        <taxon>Olpidiales</taxon>
        <taxon>Olpidiaceae</taxon>
        <taxon>Olpidium</taxon>
    </lineage>
</organism>
<dbReference type="GO" id="GO:0034727">
    <property type="term" value="P:piecemeal microautophagy of the nucleus"/>
    <property type="evidence" value="ECO:0007669"/>
    <property type="project" value="TreeGrafter"/>
</dbReference>
<dbReference type="PROSITE" id="PS51257">
    <property type="entry name" value="PROKAR_LIPOPROTEIN"/>
    <property type="match status" value="1"/>
</dbReference>
<dbReference type="GO" id="GO:0019778">
    <property type="term" value="F:Atg12 activating enzyme activity"/>
    <property type="evidence" value="ECO:0007669"/>
    <property type="project" value="TreeGrafter"/>
</dbReference>
<dbReference type="SUPFAM" id="SSF69572">
    <property type="entry name" value="Activating enzymes of the ubiquitin-like proteins"/>
    <property type="match status" value="1"/>
</dbReference>
<name>A0A8H7ZRT4_9FUNG</name>
<evidence type="ECO:0000313" key="1">
    <source>
        <dbReference type="EMBL" id="KAG5458044.1"/>
    </source>
</evidence>
<dbReference type="GO" id="GO:0000422">
    <property type="term" value="P:autophagy of mitochondrion"/>
    <property type="evidence" value="ECO:0007669"/>
    <property type="project" value="TreeGrafter"/>
</dbReference>
<dbReference type="PANTHER" id="PTHR10953:SF3">
    <property type="entry name" value="UBIQUITIN-LIKE MODIFIER-ACTIVATING ENZYME ATG7"/>
    <property type="match status" value="1"/>
</dbReference>
<protein>
    <recommendedName>
        <fullName evidence="3">THIF-type NAD/FAD binding fold domain-containing protein</fullName>
    </recommendedName>
</protein>
<sequence length="385" mass="41746">MRWRLAPSLQLEKVSATKCLLLGAGTLGCYVARCLLVRVPDGSRDPGRMAPMQGWGIRRITFVDSARVSFSNPGGKPKAQCAADNLKKIFPGVVSAISHPGRLYYFPKTGCVSVQVTVSLAVSEGHMILIPMPGHAVPPAMAAEVRQAVRNLENLFLEHDVVFLLMDSRESRWLPTVIGASQGKLFRRAVLRGKARDKRAGVPFPKVSDDPGPPQIVINAALGFDTYLVMRHGARQRPARAAEVPTAASGAPPADLGCYFCNDIVAPTDVVHRNAARPFRHRGRVQRGAHDHTSAPRPWVRRSLKNHAGNSPYAANVLCGRAHLLIKEASPFRLHAPADMASVDSASSTPLGLVPHQIRGFLSQFSNLLMVGKSYDRCPACSDKV</sequence>
<dbReference type="InterPro" id="IPR045886">
    <property type="entry name" value="ThiF/MoeB/HesA"/>
</dbReference>
<keyword evidence="2" id="KW-1185">Reference proteome</keyword>
<dbReference type="InterPro" id="IPR035985">
    <property type="entry name" value="Ubiquitin-activating_enz"/>
</dbReference>
<dbReference type="Proteomes" id="UP000673691">
    <property type="component" value="Unassembled WGS sequence"/>
</dbReference>
<dbReference type="GO" id="GO:0006995">
    <property type="term" value="P:cellular response to nitrogen starvation"/>
    <property type="evidence" value="ECO:0007669"/>
    <property type="project" value="TreeGrafter"/>
</dbReference>
<evidence type="ECO:0000313" key="2">
    <source>
        <dbReference type="Proteomes" id="UP000673691"/>
    </source>
</evidence>
<proteinExistence type="predicted"/>
<dbReference type="GO" id="GO:0000045">
    <property type="term" value="P:autophagosome assembly"/>
    <property type="evidence" value="ECO:0007669"/>
    <property type="project" value="TreeGrafter"/>
</dbReference>
<comment type="caution">
    <text evidence="1">The sequence shown here is derived from an EMBL/GenBank/DDBJ whole genome shotgun (WGS) entry which is preliminary data.</text>
</comment>
<dbReference type="GO" id="GO:0019779">
    <property type="term" value="F:Atg8 activating enzyme activity"/>
    <property type="evidence" value="ECO:0007669"/>
    <property type="project" value="TreeGrafter"/>
</dbReference>
<dbReference type="EMBL" id="JAEFCI010009067">
    <property type="protein sequence ID" value="KAG5458044.1"/>
    <property type="molecule type" value="Genomic_DNA"/>
</dbReference>
<evidence type="ECO:0008006" key="3">
    <source>
        <dbReference type="Google" id="ProtNLM"/>
    </source>
</evidence>
<dbReference type="OrthoDB" id="338614at2759"/>
<dbReference type="GO" id="GO:0032446">
    <property type="term" value="P:protein modification by small protein conjugation"/>
    <property type="evidence" value="ECO:0007669"/>
    <property type="project" value="TreeGrafter"/>
</dbReference>
<dbReference type="PANTHER" id="PTHR10953">
    <property type="entry name" value="UBIQUITIN-ACTIVATING ENZYME E1"/>
    <property type="match status" value="1"/>
</dbReference>
<gene>
    <name evidence="1" type="ORF">BJ554DRAFT_1813</name>
</gene>
<accession>A0A8H7ZRT4</accession>
<reference evidence="1 2" key="1">
    <citation type="journal article" name="Sci. Rep.">
        <title>Genome-scale phylogenetic analyses confirm Olpidium as the closest living zoosporic fungus to the non-flagellated, terrestrial fungi.</title>
        <authorList>
            <person name="Chang Y."/>
            <person name="Rochon D."/>
            <person name="Sekimoto S."/>
            <person name="Wang Y."/>
            <person name="Chovatia M."/>
            <person name="Sandor L."/>
            <person name="Salamov A."/>
            <person name="Grigoriev I.V."/>
            <person name="Stajich J.E."/>
            <person name="Spatafora J.W."/>
        </authorList>
    </citation>
    <scope>NUCLEOTIDE SEQUENCE [LARGE SCALE GENOMIC DNA]</scope>
    <source>
        <strain evidence="1">S191</strain>
    </source>
</reference>
<dbReference type="Gene3D" id="3.40.50.720">
    <property type="entry name" value="NAD(P)-binding Rossmann-like Domain"/>
    <property type="match status" value="1"/>
</dbReference>
<dbReference type="AlphaFoldDB" id="A0A8H7ZRT4"/>